<feature type="region of interest" description="Disordered" evidence="1">
    <location>
        <begin position="278"/>
        <end position="303"/>
    </location>
</feature>
<evidence type="ECO:0000256" key="1">
    <source>
        <dbReference type="SAM" id="MobiDB-lite"/>
    </source>
</evidence>
<keyword evidence="3" id="KW-1185">Reference proteome</keyword>
<dbReference type="EMBL" id="CP019481">
    <property type="protein sequence ID" value="UQC90415.1"/>
    <property type="molecule type" value="Genomic_DNA"/>
</dbReference>
<proteinExistence type="predicted"/>
<protein>
    <submittedName>
        <fullName evidence="2">Uncharacterized protein</fullName>
    </submittedName>
</protein>
<dbReference type="KEGG" id="clup:CLUP02_15945"/>
<dbReference type="GeneID" id="73349879"/>
<gene>
    <name evidence="2" type="ORF">CLUP02_15945</name>
</gene>
<accession>A0A9Q8T7V0</accession>
<reference evidence="2" key="1">
    <citation type="journal article" date="2021" name="Mol. Plant Microbe Interact.">
        <title>Complete Genome Sequence of the Plant-Pathogenic Fungus Colletotrichum lupini.</title>
        <authorList>
            <person name="Baroncelli R."/>
            <person name="Pensec F."/>
            <person name="Da Lio D."/>
            <person name="Boufleur T."/>
            <person name="Vicente I."/>
            <person name="Sarrocco S."/>
            <person name="Picot A."/>
            <person name="Baraldi E."/>
            <person name="Sukno S."/>
            <person name="Thon M."/>
            <person name="Le Floch G."/>
        </authorList>
    </citation>
    <scope>NUCLEOTIDE SEQUENCE</scope>
    <source>
        <strain evidence="2">IMI 504893</strain>
    </source>
</reference>
<sequence>MGPAALPRVLDSCGRFAICSAHAASASDPTIRPIVCGKLNGTGALESGCLTNHENRTLCARDSDARYEIEYLVALSGPGRQTILFTPGSFVRGTACRTALPQHPYYAKTQGQIFSMNQGHQGATWSGAGFVPSDDPAASSAQQVKKLSQPSSRILGAAEILPSIMSHVPTRKYRHPTAGANLRIRYRTSGYAVPCTVLRTGPKTNASGTAPIRTAKRRAITAMLHRDYYRVMRAVRRMFSPSSFSFGTRPATNHFQLLQSSLDELPFIGYCRHLTRPRKEPQKWSGTSSTREFVNDHGTANAG</sequence>
<dbReference type="Proteomes" id="UP000830671">
    <property type="component" value="Chromosome 9"/>
</dbReference>
<dbReference type="RefSeq" id="XP_049152016.1">
    <property type="nucleotide sequence ID" value="XM_049294869.1"/>
</dbReference>
<dbReference type="AlphaFoldDB" id="A0A9Q8T7V0"/>
<organism evidence="2 3">
    <name type="scientific">Colletotrichum lupini</name>
    <dbReference type="NCBI Taxonomy" id="145971"/>
    <lineage>
        <taxon>Eukaryota</taxon>
        <taxon>Fungi</taxon>
        <taxon>Dikarya</taxon>
        <taxon>Ascomycota</taxon>
        <taxon>Pezizomycotina</taxon>
        <taxon>Sordariomycetes</taxon>
        <taxon>Hypocreomycetidae</taxon>
        <taxon>Glomerellales</taxon>
        <taxon>Glomerellaceae</taxon>
        <taxon>Colletotrichum</taxon>
        <taxon>Colletotrichum acutatum species complex</taxon>
    </lineage>
</organism>
<evidence type="ECO:0000313" key="3">
    <source>
        <dbReference type="Proteomes" id="UP000830671"/>
    </source>
</evidence>
<evidence type="ECO:0000313" key="2">
    <source>
        <dbReference type="EMBL" id="UQC90415.1"/>
    </source>
</evidence>
<name>A0A9Q8T7V0_9PEZI</name>